<feature type="transmembrane region" description="Helical" evidence="1">
    <location>
        <begin position="45"/>
        <end position="66"/>
    </location>
</feature>
<evidence type="ECO:0000313" key="2">
    <source>
        <dbReference type="EMBL" id="MBB6208996.1"/>
    </source>
</evidence>
<dbReference type="EMBL" id="JACIIX010000001">
    <property type="protein sequence ID" value="MBB6208996.1"/>
    <property type="molecule type" value="Genomic_DNA"/>
</dbReference>
<proteinExistence type="predicted"/>
<name>A0A7X0DKJ1_NOVIT</name>
<keyword evidence="1" id="KW-0472">Membrane</keyword>
<keyword evidence="1" id="KW-0812">Transmembrane</keyword>
<sequence length="101" mass="10926">MVRLILTAVLPFLAPVLVFLAWVWLRGRYVTRHGGQAPVIETSTWFWLVVTGLALAASVLVITAVLEPGGVPGQEYRPPVLIDGRVVPGGFAPDPRGETPR</sequence>
<dbReference type="RefSeq" id="WP_184260717.1">
    <property type="nucleotide sequence ID" value="NZ_JACIIX010000001.1"/>
</dbReference>
<keyword evidence="3" id="KW-1185">Reference proteome</keyword>
<dbReference type="Proteomes" id="UP000544872">
    <property type="component" value="Unassembled WGS sequence"/>
</dbReference>
<keyword evidence="1" id="KW-1133">Transmembrane helix</keyword>
<reference evidence="2 3" key="1">
    <citation type="submission" date="2020-08" db="EMBL/GenBank/DDBJ databases">
        <title>Genomic Encyclopedia of Type Strains, Phase IV (KMG-IV): sequencing the most valuable type-strain genomes for metagenomic binning, comparative biology and taxonomic classification.</title>
        <authorList>
            <person name="Goeker M."/>
        </authorList>
    </citation>
    <scope>NUCLEOTIDE SEQUENCE [LARGE SCALE GENOMIC DNA]</scope>
    <source>
        <strain evidence="2 3">DSM 11590</strain>
    </source>
</reference>
<dbReference type="AlphaFoldDB" id="A0A7X0DKJ1"/>
<gene>
    <name evidence="2" type="ORF">FHS48_000377</name>
</gene>
<accession>A0A7X0DKJ1</accession>
<evidence type="ECO:0000256" key="1">
    <source>
        <dbReference type="SAM" id="Phobius"/>
    </source>
</evidence>
<protein>
    <submittedName>
        <fullName evidence="2">Uncharacterized protein</fullName>
    </submittedName>
</protein>
<feature type="transmembrane region" description="Helical" evidence="1">
    <location>
        <begin position="5"/>
        <end position="25"/>
    </location>
</feature>
<comment type="caution">
    <text evidence="2">The sequence shown here is derived from an EMBL/GenBank/DDBJ whole genome shotgun (WGS) entry which is preliminary data.</text>
</comment>
<organism evidence="2 3">
    <name type="scientific">Novispirillum itersonii</name>
    <name type="common">Aquaspirillum itersonii</name>
    <dbReference type="NCBI Taxonomy" id="189"/>
    <lineage>
        <taxon>Bacteria</taxon>
        <taxon>Pseudomonadati</taxon>
        <taxon>Pseudomonadota</taxon>
        <taxon>Alphaproteobacteria</taxon>
        <taxon>Rhodospirillales</taxon>
        <taxon>Novispirillaceae</taxon>
        <taxon>Novispirillum</taxon>
    </lineage>
</organism>
<evidence type="ECO:0000313" key="3">
    <source>
        <dbReference type="Proteomes" id="UP000544872"/>
    </source>
</evidence>